<dbReference type="InterPro" id="IPR037465">
    <property type="entry name" value="YlxR"/>
</dbReference>
<organism evidence="2 3">
    <name type="scientific">Romboutsia lituseburensis DSM 797</name>
    <dbReference type="NCBI Taxonomy" id="1121325"/>
    <lineage>
        <taxon>Bacteria</taxon>
        <taxon>Bacillati</taxon>
        <taxon>Bacillota</taxon>
        <taxon>Clostridia</taxon>
        <taxon>Peptostreptococcales</taxon>
        <taxon>Peptostreptococcaceae</taxon>
        <taxon>Romboutsia</taxon>
    </lineage>
</organism>
<dbReference type="STRING" id="1121325.SAMN04515677_102504"/>
<dbReference type="Gene3D" id="3.30.1230.10">
    <property type="entry name" value="YlxR-like"/>
    <property type="match status" value="1"/>
</dbReference>
<name>A0A1G9LDB6_9FIRM</name>
<dbReference type="SUPFAM" id="SSF64376">
    <property type="entry name" value="YlxR-like"/>
    <property type="match status" value="1"/>
</dbReference>
<dbReference type="RefSeq" id="WP_092724662.1">
    <property type="nucleotide sequence ID" value="NZ_FNGW01000002.1"/>
</dbReference>
<sequence length="91" mass="10414">MQKQKKIPQRKCIACQERDSKKGLIRIVKNKEGQIFLDPAGKANGRGAYICKDCECLKKAIKTKALNKAFKLEVPNEVYENLLEELKAYED</sequence>
<dbReference type="InterPro" id="IPR007393">
    <property type="entry name" value="YlxR_dom"/>
</dbReference>
<reference evidence="2 3" key="1">
    <citation type="submission" date="2016-10" db="EMBL/GenBank/DDBJ databases">
        <authorList>
            <person name="de Groot N.N."/>
        </authorList>
    </citation>
    <scope>NUCLEOTIDE SEQUENCE [LARGE SCALE GENOMIC DNA]</scope>
    <source>
        <strain evidence="2 3">DSM 797</strain>
    </source>
</reference>
<dbReference type="PANTHER" id="PTHR34215">
    <property type="entry name" value="BLL0784 PROTEIN"/>
    <property type="match status" value="1"/>
</dbReference>
<accession>A0A1G9LDB6</accession>
<keyword evidence="3" id="KW-1185">Reference proteome</keyword>
<dbReference type="NCBIfam" id="NF047356">
    <property type="entry name" value="RNA_bind_RnpM"/>
    <property type="match status" value="1"/>
</dbReference>
<feature type="domain" description="YlxR" evidence="1">
    <location>
        <begin position="10"/>
        <end position="82"/>
    </location>
</feature>
<evidence type="ECO:0000259" key="1">
    <source>
        <dbReference type="Pfam" id="PF04296"/>
    </source>
</evidence>
<dbReference type="PANTHER" id="PTHR34215:SF1">
    <property type="entry name" value="YLXR DOMAIN-CONTAINING PROTEIN"/>
    <property type="match status" value="1"/>
</dbReference>
<proteinExistence type="predicted"/>
<evidence type="ECO:0000313" key="2">
    <source>
        <dbReference type="EMBL" id="SDL59938.1"/>
    </source>
</evidence>
<evidence type="ECO:0000313" key="3">
    <source>
        <dbReference type="Proteomes" id="UP000199068"/>
    </source>
</evidence>
<dbReference type="Proteomes" id="UP000199068">
    <property type="component" value="Unassembled WGS sequence"/>
</dbReference>
<dbReference type="CDD" id="cd00279">
    <property type="entry name" value="YlxR"/>
    <property type="match status" value="1"/>
</dbReference>
<gene>
    <name evidence="2" type="ORF">SAMN04515677_102504</name>
</gene>
<dbReference type="Pfam" id="PF04296">
    <property type="entry name" value="YlxR"/>
    <property type="match status" value="1"/>
</dbReference>
<protein>
    <recommendedName>
        <fullName evidence="1">YlxR domain-containing protein</fullName>
    </recommendedName>
</protein>
<dbReference type="InterPro" id="IPR035931">
    <property type="entry name" value="YlxR-like_sf"/>
</dbReference>
<dbReference type="EMBL" id="FNGW01000002">
    <property type="protein sequence ID" value="SDL59938.1"/>
    <property type="molecule type" value="Genomic_DNA"/>
</dbReference>
<dbReference type="AlphaFoldDB" id="A0A1G9LDB6"/>